<sequence>MRKAILLSCITLLVISIFLWFYRWEDGPDLDVAATIKAKITFDRLAKQSWRTEYSFTDGKTVTPTFTEELIDNKVKEVIDDVPVENESTLALKGEVTQFEHLVSEISDKIQSSQDIQNKSSSSMDIYYKNATKLRNDKTTSLNNWVFFPPDIEGSCWVIDTPRFTKDLSKQQLTDVNNWCSAQKAKDQLKLDLDKANKQLYQQQASFDLRIKGKAEAMLTDQAWDSGKPRLEKVAPQTRYRNGHMYKIRILRTSGERLFSKHLICPSIP</sequence>
<organism evidence="1 2">
    <name type="scientific">Paenibacillus solisilvae</name>
    <dbReference type="NCBI Taxonomy" id="2486751"/>
    <lineage>
        <taxon>Bacteria</taxon>
        <taxon>Bacillati</taxon>
        <taxon>Bacillota</taxon>
        <taxon>Bacilli</taxon>
        <taxon>Bacillales</taxon>
        <taxon>Paenibacillaceae</taxon>
        <taxon>Paenibacillus</taxon>
    </lineage>
</organism>
<accession>A0ABW0W0W8</accession>
<dbReference type="EMBL" id="JBHSOW010000058">
    <property type="protein sequence ID" value="MFC5650614.1"/>
    <property type="molecule type" value="Genomic_DNA"/>
</dbReference>
<gene>
    <name evidence="1" type="ORF">ACFPYJ_16065</name>
</gene>
<protein>
    <submittedName>
        <fullName evidence="1">Uncharacterized protein</fullName>
    </submittedName>
</protein>
<keyword evidence="2" id="KW-1185">Reference proteome</keyword>
<proteinExistence type="predicted"/>
<name>A0ABW0W0W8_9BACL</name>
<dbReference type="Proteomes" id="UP001596047">
    <property type="component" value="Unassembled WGS sequence"/>
</dbReference>
<evidence type="ECO:0000313" key="2">
    <source>
        <dbReference type="Proteomes" id="UP001596047"/>
    </source>
</evidence>
<dbReference type="RefSeq" id="WP_379189176.1">
    <property type="nucleotide sequence ID" value="NZ_JBHSOW010000058.1"/>
</dbReference>
<evidence type="ECO:0000313" key="1">
    <source>
        <dbReference type="EMBL" id="MFC5650614.1"/>
    </source>
</evidence>
<comment type="caution">
    <text evidence="1">The sequence shown here is derived from an EMBL/GenBank/DDBJ whole genome shotgun (WGS) entry which is preliminary data.</text>
</comment>
<reference evidence="2" key="1">
    <citation type="journal article" date="2019" name="Int. J. Syst. Evol. Microbiol.">
        <title>The Global Catalogue of Microorganisms (GCM) 10K type strain sequencing project: providing services to taxonomists for standard genome sequencing and annotation.</title>
        <authorList>
            <consortium name="The Broad Institute Genomics Platform"/>
            <consortium name="The Broad Institute Genome Sequencing Center for Infectious Disease"/>
            <person name="Wu L."/>
            <person name="Ma J."/>
        </authorList>
    </citation>
    <scope>NUCLEOTIDE SEQUENCE [LARGE SCALE GENOMIC DNA]</scope>
    <source>
        <strain evidence="2">CGMCC 1.3240</strain>
    </source>
</reference>